<keyword evidence="2 7" id="KW-0456">Lyase</keyword>
<dbReference type="Gene3D" id="2.60.120.430">
    <property type="entry name" value="Galactose-binding lectin"/>
    <property type="match status" value="1"/>
</dbReference>
<feature type="domain" description="Polysaccharide lyase family 8 C-terminal" evidence="4">
    <location>
        <begin position="876"/>
        <end position="936"/>
    </location>
</feature>
<dbReference type="SUPFAM" id="SSF49785">
    <property type="entry name" value="Galactose-binding domain-like"/>
    <property type="match status" value="1"/>
</dbReference>
<dbReference type="InterPro" id="IPR008979">
    <property type="entry name" value="Galactose-bd-like_sf"/>
</dbReference>
<organism evidence="7">
    <name type="scientific">bioreactor metagenome</name>
    <dbReference type="NCBI Taxonomy" id="1076179"/>
    <lineage>
        <taxon>unclassified sequences</taxon>
        <taxon>metagenomes</taxon>
        <taxon>ecological metagenomes</taxon>
    </lineage>
</organism>
<comment type="caution">
    <text evidence="7">The sequence shown here is derived from an EMBL/GenBank/DDBJ whole genome shotgun (WGS) entry which is preliminary data.</text>
</comment>
<dbReference type="AlphaFoldDB" id="A0A644WH06"/>
<evidence type="ECO:0000256" key="2">
    <source>
        <dbReference type="ARBA" id="ARBA00023239"/>
    </source>
</evidence>
<evidence type="ECO:0000256" key="1">
    <source>
        <dbReference type="ARBA" id="ARBA00006699"/>
    </source>
</evidence>
<dbReference type="InterPro" id="IPR011013">
    <property type="entry name" value="Gal_mutarotase_sf_dom"/>
</dbReference>
<dbReference type="GO" id="GO:0030246">
    <property type="term" value="F:carbohydrate binding"/>
    <property type="evidence" value="ECO:0007669"/>
    <property type="project" value="InterPro"/>
</dbReference>
<feature type="domain" description="Lyase N-terminal" evidence="5">
    <location>
        <begin position="31"/>
        <end position="193"/>
    </location>
</feature>
<dbReference type="GO" id="GO:0006027">
    <property type="term" value="P:glycosaminoglycan catabolic process"/>
    <property type="evidence" value="ECO:0007669"/>
    <property type="project" value="InterPro"/>
</dbReference>
<protein>
    <submittedName>
        <fullName evidence="7">Chondroitin sulfate ABC exolyase</fullName>
        <ecNumber evidence="7">4.2.2.21</ecNumber>
    </submittedName>
</protein>
<evidence type="ECO:0000259" key="3">
    <source>
        <dbReference type="Pfam" id="PF02278"/>
    </source>
</evidence>
<dbReference type="GO" id="GO:0034000">
    <property type="term" value="F:chondroitin-sulfate-ABC endolyase activity"/>
    <property type="evidence" value="ECO:0007669"/>
    <property type="project" value="InterPro"/>
</dbReference>
<dbReference type="InterPro" id="IPR004103">
    <property type="entry name" value="Lyase_8_C"/>
</dbReference>
<dbReference type="Pfam" id="PF09092">
    <property type="entry name" value="Lyase_N"/>
    <property type="match status" value="1"/>
</dbReference>
<reference evidence="7" key="1">
    <citation type="submission" date="2019-08" db="EMBL/GenBank/DDBJ databases">
        <authorList>
            <person name="Kucharzyk K."/>
            <person name="Murdoch R.W."/>
            <person name="Higgins S."/>
            <person name="Loffler F."/>
        </authorList>
    </citation>
    <scope>NUCLEOTIDE SEQUENCE</scope>
</reference>
<dbReference type="PANTHER" id="PTHR37322">
    <property type="match status" value="1"/>
</dbReference>
<dbReference type="Pfam" id="PF02278">
    <property type="entry name" value="Lyase_8"/>
    <property type="match status" value="1"/>
</dbReference>
<dbReference type="Pfam" id="PF02884">
    <property type="entry name" value="Lyase_8_C"/>
    <property type="match status" value="1"/>
</dbReference>
<proteinExistence type="inferred from homology"/>
<dbReference type="InterPro" id="IPR003159">
    <property type="entry name" value="Lyase_8_central_dom"/>
</dbReference>
<dbReference type="PIRSF" id="PIRSF034515">
    <property type="entry name" value="Chondroitinase"/>
    <property type="match status" value="1"/>
</dbReference>
<gene>
    <name evidence="7" type="primary">chonabc_2</name>
    <name evidence="7" type="ORF">SDC9_48043</name>
</gene>
<name>A0A644WH06_9ZZZZ</name>
<dbReference type="Gene3D" id="2.70.98.10">
    <property type="match status" value="1"/>
</dbReference>
<comment type="similarity">
    <text evidence="1">Belongs to the polysaccharide lyase 8 family.</text>
</comment>
<dbReference type="InterPro" id="IPR014718">
    <property type="entry name" value="GH-type_carb-bd"/>
</dbReference>
<accession>A0A644WH06</accession>
<dbReference type="InterPro" id="IPR015176">
    <property type="entry name" value="Lyase_N"/>
</dbReference>
<dbReference type="InterPro" id="IPR011071">
    <property type="entry name" value="Lyase_8-like_C"/>
</dbReference>
<sequence length="1021" mass="115732">MNRITLIIMLVLGFVSINGLFSQVNEFTHPSILSFEKSVEPVLADPGSVVSVSGKHFKHGKQSLLWQWENTEASWRIKQPVSYTPANPHNDNSVATFVFWVYAPQTYTDGKLIFSFYKEDVLCSWFEYKLGFQGWSGAWVAFDRDMQGNPQEGMDELRVKVEGVNGGALYFDHIILSSFQDVRHHTADFQAPFINAGTTNHWLILLESWQKNYDLPLPDEITTKQISDIRDIEKRLVTILMNKTKTVSLAQLTKRYKLYQIRYQQDGSISGLPVFFERYGETYERMGAIRYNLLYDNEMGLSKLNKLMFDMAVTYRNTSVKKDKETIAGMYTNLTRHMLDQGFRAGSAMGTLHHLGYSMRLYYASAFLMRDVLIHSKLDGPVQQAMEWFAGTGEVKTEPVVPGMDVDAFNTTLTGRLAGILMLPDSPEKVRYLQAFTRWVNNGLQFSDGTLGTFKVDGTIFHHRHNYPAYAVGGLEGAVNATWMLHNTAFAIEQSGHGNLKNALLAMRYYCNWLNWPLSLSGRHPDGKGQLIPGRYARLALSGTPDGKAAVDKELAAAYLRLVNDSVTPDVREFTKMGIQPEKTPEGNRAFPYANLSVHRRNDWMVTAMGHSRYLWATETYQGANLYGRYLNHGNLQIMASGNPISNSGSGFKQEGWDWNHFPGTTAAELPVKSLRADIKNLDADSGYEELLLSDEAFAGPISIGNRNGAYAMKLHEHDKYNGSLRARKSFFFFDNRVIALGSNIRSALPDHEVHTTLFQVYQPAEIKPVMLNKRKINAFPYQKTINKKLTEISDGLNNHFFVRNAEVNLSRNVQHSFHEETDEPTENPFSLAYINHGKKAAADRYEYMVLIQPDVKSLKLMHKSVASDSKFPYLVLQQDSMAHIVHDRATNTTAYIFFEAGSYQDDSRSVEVNIPAMVMTETLAGNQMRLSVADPDLRFYEGPADEQYDENGKRIERSVYSRNWIDNPSKSSQIELTLNGSWQLAEPSEYICITSVSAEKTTFEVMCQHGLSREVMLKNK</sequence>
<evidence type="ECO:0000259" key="5">
    <source>
        <dbReference type="Pfam" id="PF09092"/>
    </source>
</evidence>
<dbReference type="PANTHER" id="PTHR37322:SF3">
    <property type="entry name" value="CHONDROITIN SULFATE ABC EXOLYASE"/>
    <property type="match status" value="1"/>
</dbReference>
<feature type="domain" description="Polysaccharide lyase family 8 central" evidence="3">
    <location>
        <begin position="588"/>
        <end position="851"/>
    </location>
</feature>
<dbReference type="Pfam" id="PF09093">
    <property type="entry name" value="Lyase_catalyt"/>
    <property type="match status" value="1"/>
</dbReference>
<evidence type="ECO:0000259" key="4">
    <source>
        <dbReference type="Pfam" id="PF02884"/>
    </source>
</evidence>
<dbReference type="InterPro" id="IPR024200">
    <property type="entry name" value="Chondroitinase_ABC_I"/>
</dbReference>
<dbReference type="GO" id="GO:0005975">
    <property type="term" value="P:carbohydrate metabolic process"/>
    <property type="evidence" value="ECO:0007669"/>
    <property type="project" value="InterPro"/>
</dbReference>
<feature type="domain" description="Lyase catalytic" evidence="6">
    <location>
        <begin position="219"/>
        <end position="565"/>
    </location>
</feature>
<evidence type="ECO:0000313" key="7">
    <source>
        <dbReference type="EMBL" id="MPM01803.1"/>
    </source>
</evidence>
<dbReference type="EC" id="4.2.2.21" evidence="7"/>
<evidence type="ECO:0000259" key="6">
    <source>
        <dbReference type="Pfam" id="PF09093"/>
    </source>
</evidence>
<dbReference type="SUPFAM" id="SSF48230">
    <property type="entry name" value="Chondroitin AC/alginate lyase"/>
    <property type="match status" value="1"/>
</dbReference>
<dbReference type="InterPro" id="IPR039174">
    <property type="entry name" value="Chondroitin_ABC_lyase"/>
</dbReference>
<dbReference type="Gene3D" id="2.60.220.10">
    <property type="entry name" value="Polysaccharide lyase family 8-like, C-terminal"/>
    <property type="match status" value="1"/>
</dbReference>
<dbReference type="GO" id="GO:0034001">
    <property type="term" value="F:chondroitin-sulfate-ABC exolyase activity"/>
    <property type="evidence" value="ECO:0007669"/>
    <property type="project" value="UniProtKB-EC"/>
</dbReference>
<dbReference type="InterPro" id="IPR008929">
    <property type="entry name" value="Chondroitin_lyas"/>
</dbReference>
<dbReference type="SUPFAM" id="SSF49863">
    <property type="entry name" value="Hyaluronate lyase-like, C-terminal domain"/>
    <property type="match status" value="1"/>
</dbReference>
<dbReference type="GO" id="GO:0042597">
    <property type="term" value="C:periplasmic space"/>
    <property type="evidence" value="ECO:0007669"/>
    <property type="project" value="TreeGrafter"/>
</dbReference>
<dbReference type="InterPro" id="IPR015177">
    <property type="entry name" value="Lyase_catalyt"/>
</dbReference>
<dbReference type="Gene3D" id="1.50.10.100">
    <property type="entry name" value="Chondroitin AC/alginate lyase"/>
    <property type="match status" value="1"/>
</dbReference>
<dbReference type="SUPFAM" id="SSF74650">
    <property type="entry name" value="Galactose mutarotase-like"/>
    <property type="match status" value="1"/>
</dbReference>
<dbReference type="GO" id="GO:0005576">
    <property type="term" value="C:extracellular region"/>
    <property type="evidence" value="ECO:0007669"/>
    <property type="project" value="InterPro"/>
</dbReference>
<dbReference type="EMBL" id="VSSQ01000824">
    <property type="protein sequence ID" value="MPM01803.1"/>
    <property type="molecule type" value="Genomic_DNA"/>
</dbReference>